<evidence type="ECO:0000313" key="3">
    <source>
        <dbReference type="WBParaSite" id="Csp11.Scaffold629.g16526.t1"/>
    </source>
</evidence>
<organism evidence="2 3">
    <name type="scientific">Caenorhabditis tropicalis</name>
    <dbReference type="NCBI Taxonomy" id="1561998"/>
    <lineage>
        <taxon>Eukaryota</taxon>
        <taxon>Metazoa</taxon>
        <taxon>Ecdysozoa</taxon>
        <taxon>Nematoda</taxon>
        <taxon>Chromadorea</taxon>
        <taxon>Rhabditida</taxon>
        <taxon>Rhabditina</taxon>
        <taxon>Rhabditomorpha</taxon>
        <taxon>Rhabditoidea</taxon>
        <taxon>Rhabditidae</taxon>
        <taxon>Peloderinae</taxon>
        <taxon>Caenorhabditis</taxon>
    </lineage>
</organism>
<name>A0A1I7UAJ0_9PELO</name>
<protein>
    <submittedName>
        <fullName evidence="3">Piggybac transposable element-derived</fullName>
    </submittedName>
</protein>
<evidence type="ECO:0000256" key="1">
    <source>
        <dbReference type="SAM" id="SignalP"/>
    </source>
</evidence>
<keyword evidence="2" id="KW-1185">Reference proteome</keyword>
<reference evidence="3" key="1">
    <citation type="submission" date="2016-11" db="UniProtKB">
        <authorList>
            <consortium name="WormBaseParasite"/>
        </authorList>
    </citation>
    <scope>IDENTIFICATION</scope>
</reference>
<dbReference type="AlphaFoldDB" id="A0A1I7UAJ0"/>
<keyword evidence="1" id="KW-0732">Signal</keyword>
<evidence type="ECO:0000313" key="2">
    <source>
        <dbReference type="Proteomes" id="UP000095282"/>
    </source>
</evidence>
<proteinExistence type="predicted"/>
<dbReference type="Proteomes" id="UP000095282">
    <property type="component" value="Unplaced"/>
</dbReference>
<feature type="chain" id="PRO_5009308649" evidence="1">
    <location>
        <begin position="30"/>
        <end position="189"/>
    </location>
</feature>
<feature type="signal peptide" evidence="1">
    <location>
        <begin position="1"/>
        <end position="29"/>
    </location>
</feature>
<dbReference type="WBParaSite" id="Csp11.Scaffold629.g16526.t1">
    <property type="protein sequence ID" value="Csp11.Scaffold629.g16526.t1"/>
    <property type="gene ID" value="Csp11.Scaffold629.g16526"/>
</dbReference>
<sequence>METVSVFYRLVKLFSPLLIISLLCKVEESIQNNPDDDFDSFQRAVETFGITRKELKARGVIHYEEPNGEDDESESITCRVSAPNQNVTYKLCPQLKANSVPACTVEFDAKRRTFEFGCIQSHESEVKCSKRCKVHWVHPRDTNGNIVKNPYEPKALCCCTTSKCSDSHVKVFSRALWHSMNHHSGRRKN</sequence>
<accession>A0A1I7UAJ0</accession>